<feature type="transmembrane region" description="Helical" evidence="12">
    <location>
        <begin position="793"/>
        <end position="811"/>
    </location>
</feature>
<dbReference type="InterPro" id="IPR059000">
    <property type="entry name" value="ATPase_P-type_domA"/>
</dbReference>
<reference evidence="14" key="1">
    <citation type="submission" date="2020-10" db="EMBL/GenBank/DDBJ databases">
        <authorList>
            <person name="Kadnikov V."/>
            <person name="Beletsky A.V."/>
            <person name="Mardanov A.V."/>
            <person name="Karnachuk O.V."/>
            <person name="Ravin N.V."/>
        </authorList>
    </citation>
    <scope>NUCLEOTIDE SEQUENCE</scope>
    <source>
        <strain evidence="14">Bu02</strain>
    </source>
</reference>
<dbReference type="InterPro" id="IPR023298">
    <property type="entry name" value="ATPase_P-typ_TM_dom_sf"/>
</dbReference>
<evidence type="ECO:0000256" key="12">
    <source>
        <dbReference type="SAM" id="Phobius"/>
    </source>
</evidence>
<dbReference type="GO" id="GO:1902600">
    <property type="term" value="P:proton transmembrane transport"/>
    <property type="evidence" value="ECO:0007669"/>
    <property type="project" value="TreeGrafter"/>
</dbReference>
<dbReference type="GO" id="GO:0036376">
    <property type="term" value="P:sodium ion export across plasma membrane"/>
    <property type="evidence" value="ECO:0007669"/>
    <property type="project" value="TreeGrafter"/>
</dbReference>
<feature type="transmembrane region" description="Helical" evidence="12">
    <location>
        <begin position="79"/>
        <end position="98"/>
    </location>
</feature>
<keyword evidence="9 12" id="KW-1133">Transmembrane helix</keyword>
<evidence type="ECO:0000256" key="9">
    <source>
        <dbReference type="ARBA" id="ARBA00022989"/>
    </source>
</evidence>
<evidence type="ECO:0000256" key="6">
    <source>
        <dbReference type="ARBA" id="ARBA00022840"/>
    </source>
</evidence>
<keyword evidence="5" id="KW-0547">Nucleotide-binding</keyword>
<dbReference type="InterPro" id="IPR018303">
    <property type="entry name" value="ATPase_P-typ_P_site"/>
</dbReference>
<dbReference type="Pfam" id="PF13246">
    <property type="entry name" value="Cation_ATPase"/>
    <property type="match status" value="1"/>
</dbReference>
<dbReference type="GO" id="GO:0016887">
    <property type="term" value="F:ATP hydrolysis activity"/>
    <property type="evidence" value="ECO:0007669"/>
    <property type="project" value="InterPro"/>
</dbReference>
<dbReference type="PRINTS" id="PR00120">
    <property type="entry name" value="HATPASE"/>
</dbReference>
<evidence type="ECO:0000256" key="7">
    <source>
        <dbReference type="ARBA" id="ARBA00022842"/>
    </source>
</evidence>
<dbReference type="KEGG" id="fcz:IMF26_10380"/>
<accession>A0AAT9LBG9</accession>
<evidence type="ECO:0000256" key="11">
    <source>
        <dbReference type="SAM" id="MobiDB-lite"/>
    </source>
</evidence>
<dbReference type="GO" id="GO:0012505">
    <property type="term" value="C:endomembrane system"/>
    <property type="evidence" value="ECO:0007669"/>
    <property type="project" value="UniProtKB-SubCell"/>
</dbReference>
<comment type="similarity">
    <text evidence="2">Belongs to the cation transport ATPase (P-type) (TC 3.A.3) family. Type IIA subfamily.</text>
</comment>
<dbReference type="Gene3D" id="1.20.1110.10">
    <property type="entry name" value="Calcium-transporting ATPase, transmembrane domain"/>
    <property type="match status" value="1"/>
</dbReference>
<feature type="transmembrane region" description="Helical" evidence="12">
    <location>
        <begin position="273"/>
        <end position="298"/>
    </location>
</feature>
<keyword evidence="8" id="KW-1278">Translocase</keyword>
<dbReference type="Gene3D" id="3.40.1110.10">
    <property type="entry name" value="Calcium-transporting ATPase, cytoplasmic domain N"/>
    <property type="match status" value="1"/>
</dbReference>
<dbReference type="GO" id="GO:0005391">
    <property type="term" value="F:P-type sodium:potassium-exchanging transporter activity"/>
    <property type="evidence" value="ECO:0007669"/>
    <property type="project" value="TreeGrafter"/>
</dbReference>
<dbReference type="SFLD" id="SFLDF00027">
    <property type="entry name" value="p-type_atpase"/>
    <property type="match status" value="1"/>
</dbReference>
<organism evidence="14">
    <name type="scientific">Candidatus Fermentithermobacillus carboniphilus</name>
    <dbReference type="NCBI Taxonomy" id="3085328"/>
    <lineage>
        <taxon>Bacteria</taxon>
        <taxon>Bacillati</taxon>
        <taxon>Bacillota</taxon>
        <taxon>Candidatus Fermentithermobacillia</taxon>
        <taxon>Candidatus Fermentithermobacillales</taxon>
        <taxon>Candidatus Fermentithermobacillaceae</taxon>
        <taxon>Candidatus Fermentithermobacillus</taxon>
    </lineage>
</organism>
<keyword evidence="4 12" id="KW-0812">Transmembrane</keyword>
<evidence type="ECO:0000259" key="13">
    <source>
        <dbReference type="SMART" id="SM00831"/>
    </source>
</evidence>
<dbReference type="SFLD" id="SFLDS00003">
    <property type="entry name" value="Haloacid_Dehalogenase"/>
    <property type="match status" value="1"/>
</dbReference>
<feature type="compositionally biased region" description="Polar residues" evidence="11">
    <location>
        <begin position="356"/>
        <end position="367"/>
    </location>
</feature>
<dbReference type="InterPro" id="IPR044492">
    <property type="entry name" value="P_typ_ATPase_HD_dom"/>
</dbReference>
<evidence type="ECO:0000256" key="5">
    <source>
        <dbReference type="ARBA" id="ARBA00022741"/>
    </source>
</evidence>
<evidence type="ECO:0000256" key="4">
    <source>
        <dbReference type="ARBA" id="ARBA00022692"/>
    </source>
</evidence>
<dbReference type="SUPFAM" id="SSF81660">
    <property type="entry name" value="Metal cation-transporting ATPase, ATP-binding domain N"/>
    <property type="match status" value="1"/>
</dbReference>
<feature type="transmembrane region" description="Helical" evidence="12">
    <location>
        <begin position="50"/>
        <end position="73"/>
    </location>
</feature>
<keyword evidence="7" id="KW-0460">Magnesium</keyword>
<dbReference type="SUPFAM" id="SSF81665">
    <property type="entry name" value="Calcium ATPase, transmembrane domain M"/>
    <property type="match status" value="1"/>
</dbReference>
<dbReference type="AlphaFoldDB" id="A0AAT9LBG9"/>
<reference evidence="14" key="2">
    <citation type="journal article" date="2023" name="Biology">
        <title>Prokaryotic Life Associated with Coal-Fire Gas Vents Revealed by Metagenomics.</title>
        <authorList>
            <person name="Kadnikov V.V."/>
            <person name="Mardanov A.V."/>
            <person name="Beletsky A.V."/>
            <person name="Karnachuk O.V."/>
            <person name="Ravin N.V."/>
        </authorList>
    </citation>
    <scope>NUCLEOTIDE SEQUENCE</scope>
    <source>
        <strain evidence="14">Bu02</strain>
    </source>
</reference>
<evidence type="ECO:0000256" key="8">
    <source>
        <dbReference type="ARBA" id="ARBA00022967"/>
    </source>
</evidence>
<dbReference type="Pfam" id="PF00689">
    <property type="entry name" value="Cation_ATPase_C"/>
    <property type="match status" value="1"/>
</dbReference>
<dbReference type="Pfam" id="PF00690">
    <property type="entry name" value="Cation_ATPase_N"/>
    <property type="match status" value="1"/>
</dbReference>
<dbReference type="GO" id="GO:0006883">
    <property type="term" value="P:intracellular sodium ion homeostasis"/>
    <property type="evidence" value="ECO:0007669"/>
    <property type="project" value="TreeGrafter"/>
</dbReference>
<gene>
    <name evidence="14" type="ORF">IMF26_10380</name>
</gene>
<dbReference type="Pfam" id="PF00122">
    <property type="entry name" value="E1-E2_ATPase"/>
    <property type="match status" value="1"/>
</dbReference>
<feature type="domain" description="Cation-transporting P-type ATPase N-terminal" evidence="13">
    <location>
        <begin position="4"/>
        <end position="78"/>
    </location>
</feature>
<dbReference type="NCBIfam" id="TIGR01494">
    <property type="entry name" value="ATPase_P-type"/>
    <property type="match status" value="2"/>
</dbReference>
<evidence type="ECO:0000256" key="2">
    <source>
        <dbReference type="ARBA" id="ARBA00005675"/>
    </source>
</evidence>
<dbReference type="SFLD" id="SFLDG00002">
    <property type="entry name" value="C1.7:_P-type_atpase_like"/>
    <property type="match status" value="1"/>
</dbReference>
<dbReference type="PANTHER" id="PTHR43294:SF20">
    <property type="entry name" value="P-TYPE ATPASE"/>
    <property type="match status" value="1"/>
</dbReference>
<dbReference type="SUPFAM" id="SSF81653">
    <property type="entry name" value="Calcium ATPase, transduction domain A"/>
    <property type="match status" value="1"/>
</dbReference>
<keyword evidence="3" id="KW-0597">Phosphoprotein</keyword>
<dbReference type="InterPro" id="IPR004014">
    <property type="entry name" value="ATPase_P-typ_cation-transptr_N"/>
</dbReference>
<evidence type="ECO:0000256" key="10">
    <source>
        <dbReference type="ARBA" id="ARBA00023136"/>
    </source>
</evidence>
<evidence type="ECO:0000256" key="3">
    <source>
        <dbReference type="ARBA" id="ARBA00022553"/>
    </source>
</evidence>
<feature type="transmembrane region" description="Helical" evidence="12">
    <location>
        <begin position="715"/>
        <end position="737"/>
    </location>
</feature>
<keyword evidence="6" id="KW-0067">ATP-binding</keyword>
<dbReference type="PROSITE" id="PS00154">
    <property type="entry name" value="ATPASE_E1_E2"/>
    <property type="match status" value="1"/>
</dbReference>
<dbReference type="InterPro" id="IPR023214">
    <property type="entry name" value="HAD_sf"/>
</dbReference>
<name>A0AAT9LBG9_9FIRM</name>
<dbReference type="SMART" id="SM00831">
    <property type="entry name" value="Cation_ATPase_N"/>
    <property type="match status" value="1"/>
</dbReference>
<feature type="region of interest" description="Disordered" evidence="11">
    <location>
        <begin position="352"/>
        <end position="380"/>
    </location>
</feature>
<dbReference type="InterPro" id="IPR001757">
    <property type="entry name" value="P_typ_ATPase"/>
</dbReference>
<dbReference type="SUPFAM" id="SSF56784">
    <property type="entry name" value="HAD-like"/>
    <property type="match status" value="1"/>
</dbReference>
<sequence length="907" mass="98097">MRAGYHSESPHEVLLHFGTDAARGLSRKEARRRLKRYGPNRIIKRKRPGFLSIFTGQFQDLMVLTLLGATVISAAMGEFIDSLVIACIVALNAILGAVQEYKAEEALELLENYAPPSAVVVRDGAEQEIDREEVVPGDLLVLTPGQRVAADARLVEATFLQVEEAVLTGEALPVSKDASLILPYGTPLPERKNMVFAGTLITRGKALAVVTATGMETEMGKIAGLLSSATGQKTPLETRLESLGKVILVICLAICAVLGVLGLMRGMPFHEVFLAAVSLAVAAIPEGLPATVTLCLAIGVQRMAKNGAIVRKLEAIETLGSVTVICTDKTGTLTKNKMEVVEIVLPEDLRVPSEGTRASSQETTGTSVPGHGVGGRESRSHFKYGDRRFREILEVAVLASDARHPPGDRSLGEDPTEQAIVARSLDAGIDVAFLDERHPRLAERSFSPERRMMSTKVKTSEGALICVKGATDTVIPLCRSQKVQDRVMDLGPKDREAWEKWVDSRASKGMRVLAVAKRMEAQGSGNRALKGLQEVTDPEGYQETGLVLLGCLVLADPLRPQAKDSVEKCKIAGIRPVLVTGDHLRTAESVARETRILSREEEGITGEMLDRIPESQIPSVVESYRVFARVSPVHKLKIVRGLKKKGHVVAMTGDGINDAPALKEAAVGVAMGCSGTDVARESSSIILVDDDFSTIVKAIEEGRCIYENIRKFIRYLLSCNLGEVITMAVSAILGLPLPLSPIQLLWTNLVTDGLPALALSMEPPDRDIMKKPPRDPREGIFSHGLLGKILTRGAYVGGVTTLMFVAGLKLWDVKTASTMAFATLVTVQLVFALDCRSETKSFLEIGLFSNMYLVGACVISWLMLYATVCLQPLRVVFDTVPLSISQWLGIFFVSVLPAVFGVVFRKG</sequence>
<evidence type="ECO:0000313" key="14">
    <source>
        <dbReference type="EMBL" id="QUL98406.1"/>
    </source>
</evidence>
<dbReference type="InterPro" id="IPR036412">
    <property type="entry name" value="HAD-like_sf"/>
</dbReference>
<evidence type="ECO:0000256" key="1">
    <source>
        <dbReference type="ARBA" id="ARBA00004127"/>
    </source>
</evidence>
<feature type="transmembrane region" description="Helical" evidence="12">
    <location>
        <begin position="845"/>
        <end position="864"/>
    </location>
</feature>
<dbReference type="InterPro" id="IPR008250">
    <property type="entry name" value="ATPase_P-typ_transduc_dom_A_sf"/>
</dbReference>
<keyword evidence="10 12" id="KW-0472">Membrane</keyword>
<dbReference type="GO" id="GO:0005886">
    <property type="term" value="C:plasma membrane"/>
    <property type="evidence" value="ECO:0007669"/>
    <property type="project" value="TreeGrafter"/>
</dbReference>
<feature type="transmembrane region" description="Helical" evidence="12">
    <location>
        <begin position="884"/>
        <end position="904"/>
    </location>
</feature>
<dbReference type="GO" id="GO:0005524">
    <property type="term" value="F:ATP binding"/>
    <property type="evidence" value="ECO:0007669"/>
    <property type="project" value="UniProtKB-KW"/>
</dbReference>
<dbReference type="Gene3D" id="3.40.50.1000">
    <property type="entry name" value="HAD superfamily/HAD-like"/>
    <property type="match status" value="1"/>
</dbReference>
<dbReference type="Gene3D" id="2.70.150.10">
    <property type="entry name" value="Calcium-transporting ATPase, cytoplasmic transduction domain A"/>
    <property type="match status" value="1"/>
</dbReference>
<dbReference type="InterPro" id="IPR023299">
    <property type="entry name" value="ATPase_P-typ_cyto_dom_N"/>
</dbReference>
<dbReference type="PRINTS" id="PR00119">
    <property type="entry name" value="CATATPASE"/>
</dbReference>
<dbReference type="GO" id="GO:0030007">
    <property type="term" value="P:intracellular potassium ion homeostasis"/>
    <property type="evidence" value="ECO:0007669"/>
    <property type="project" value="TreeGrafter"/>
</dbReference>
<proteinExistence type="inferred from homology"/>
<dbReference type="InterPro" id="IPR006068">
    <property type="entry name" value="ATPase_P-typ_cation-transptr_C"/>
</dbReference>
<dbReference type="PANTHER" id="PTHR43294">
    <property type="entry name" value="SODIUM/POTASSIUM-TRANSPORTING ATPASE SUBUNIT ALPHA"/>
    <property type="match status" value="1"/>
</dbReference>
<dbReference type="FunFam" id="2.70.150.10:FF:000160">
    <property type="entry name" value="Sarcoplasmic/endoplasmic reticulum calcium ATPase 1"/>
    <property type="match status" value="1"/>
</dbReference>
<dbReference type="GO" id="GO:1990573">
    <property type="term" value="P:potassium ion import across plasma membrane"/>
    <property type="evidence" value="ECO:0007669"/>
    <property type="project" value="TreeGrafter"/>
</dbReference>
<protein>
    <submittedName>
        <fullName evidence="14">Cation-translocating P-type ATPase</fullName>
    </submittedName>
</protein>
<dbReference type="InterPro" id="IPR050510">
    <property type="entry name" value="Cation_transp_ATPase_P-type"/>
</dbReference>
<dbReference type="EMBL" id="CP062796">
    <property type="protein sequence ID" value="QUL98406.1"/>
    <property type="molecule type" value="Genomic_DNA"/>
</dbReference>
<dbReference type="FunFam" id="1.20.1110.10:FF:000065">
    <property type="entry name" value="Sarcoplasmic/endoplasmic reticulum calcium ATPase 1"/>
    <property type="match status" value="1"/>
</dbReference>
<comment type="subcellular location">
    <subcellularLocation>
        <location evidence="1">Endomembrane system</location>
        <topology evidence="1">Multi-pass membrane protein</topology>
    </subcellularLocation>
</comment>
<feature type="transmembrane region" description="Helical" evidence="12">
    <location>
        <begin position="246"/>
        <end position="267"/>
    </location>
</feature>